<gene>
    <name evidence="6" type="ORF">OD750_018425</name>
</gene>
<dbReference type="GO" id="GO:0003700">
    <property type="term" value="F:DNA-binding transcription factor activity"/>
    <property type="evidence" value="ECO:0007669"/>
    <property type="project" value="InterPro"/>
</dbReference>
<dbReference type="FunFam" id="1.10.10.10:FF:000001">
    <property type="entry name" value="LysR family transcriptional regulator"/>
    <property type="match status" value="1"/>
</dbReference>
<dbReference type="InterPro" id="IPR050176">
    <property type="entry name" value="LTTR"/>
</dbReference>
<dbReference type="SUPFAM" id="SSF46785">
    <property type="entry name" value="Winged helix' DNA-binding domain"/>
    <property type="match status" value="1"/>
</dbReference>
<dbReference type="InterPro" id="IPR005119">
    <property type="entry name" value="LysR_subst-bd"/>
</dbReference>
<dbReference type="PRINTS" id="PR00039">
    <property type="entry name" value="HTHLYSR"/>
</dbReference>
<dbReference type="PANTHER" id="PTHR30579:SF7">
    <property type="entry name" value="HTH-TYPE TRANSCRIPTIONAL REGULATOR LRHA-RELATED"/>
    <property type="match status" value="1"/>
</dbReference>
<reference evidence="6" key="1">
    <citation type="submission" date="2023-02" db="EMBL/GenBank/DDBJ databases">
        <title>Tahibacter soli sp. nov. isolated from soil.</title>
        <authorList>
            <person name="Baek J.H."/>
            <person name="Lee J.K."/>
            <person name="Choi D.G."/>
            <person name="Jeon C.O."/>
        </authorList>
    </citation>
    <scope>NUCLEOTIDE SEQUENCE</scope>
    <source>
        <strain evidence="6">BL</strain>
    </source>
</reference>
<feature type="domain" description="HTH lysR-type" evidence="5">
    <location>
        <begin position="1"/>
        <end position="60"/>
    </location>
</feature>
<organism evidence="6 7">
    <name type="scientific">Tahibacter soli</name>
    <dbReference type="NCBI Taxonomy" id="2983605"/>
    <lineage>
        <taxon>Bacteria</taxon>
        <taxon>Pseudomonadati</taxon>
        <taxon>Pseudomonadota</taxon>
        <taxon>Gammaproteobacteria</taxon>
        <taxon>Lysobacterales</taxon>
        <taxon>Rhodanobacteraceae</taxon>
        <taxon>Tahibacter</taxon>
    </lineage>
</organism>
<dbReference type="SUPFAM" id="SSF53850">
    <property type="entry name" value="Periplasmic binding protein-like II"/>
    <property type="match status" value="1"/>
</dbReference>
<dbReference type="InterPro" id="IPR000847">
    <property type="entry name" value="LysR_HTH_N"/>
</dbReference>
<dbReference type="InterPro" id="IPR036390">
    <property type="entry name" value="WH_DNA-bd_sf"/>
</dbReference>
<dbReference type="Gene3D" id="1.10.10.10">
    <property type="entry name" value="Winged helix-like DNA-binding domain superfamily/Winged helix DNA-binding domain"/>
    <property type="match status" value="1"/>
</dbReference>
<dbReference type="Pfam" id="PF03466">
    <property type="entry name" value="LysR_substrate"/>
    <property type="match status" value="1"/>
</dbReference>
<keyword evidence="3" id="KW-0238">DNA-binding</keyword>
<evidence type="ECO:0000256" key="2">
    <source>
        <dbReference type="ARBA" id="ARBA00023015"/>
    </source>
</evidence>
<evidence type="ECO:0000256" key="4">
    <source>
        <dbReference type="ARBA" id="ARBA00023163"/>
    </source>
</evidence>
<dbReference type="GO" id="GO:0003677">
    <property type="term" value="F:DNA binding"/>
    <property type="evidence" value="ECO:0007669"/>
    <property type="project" value="UniProtKB-KW"/>
</dbReference>
<comment type="similarity">
    <text evidence="1">Belongs to the LysR transcriptional regulatory family.</text>
</comment>
<sequence>MDLDPTLLRAFVAIARTGGFTRAAQRLHLTQSAISHQMRRLEEQVGRPLLHRTTRSLTLTDDGAEFLRHAEQVLASLDTLARRFAPSPVSGIVRFGVPENFLGERLPQLLCRFARAYPSVRLEVGVGMHLDLRALVAARELDLAVVLSPPKAVRGTVLKRAQLAWVAADTFEAPSGGPLPLAFFPSPCIYRNLGVAALDGTGVAWHVVFTSPSMQGIRAAVLAGLAVTVLTRDDVEPGMTIVDGRYGLPALAPVDFTLIRGADADTPAAREFAQLIVELREPARRR</sequence>
<dbReference type="Gene3D" id="3.40.190.10">
    <property type="entry name" value="Periplasmic binding protein-like II"/>
    <property type="match status" value="2"/>
</dbReference>
<comment type="caution">
    <text evidence="6">The sequence shown here is derived from an EMBL/GenBank/DDBJ whole genome shotgun (WGS) entry which is preliminary data.</text>
</comment>
<keyword evidence="4" id="KW-0804">Transcription</keyword>
<accession>A0A9X3YNE8</accession>
<evidence type="ECO:0000313" key="7">
    <source>
        <dbReference type="Proteomes" id="UP001139971"/>
    </source>
</evidence>
<dbReference type="InterPro" id="IPR036388">
    <property type="entry name" value="WH-like_DNA-bd_sf"/>
</dbReference>
<dbReference type="RefSeq" id="WP_263542258.1">
    <property type="nucleotide sequence ID" value="NZ_JAOVZO020000018.1"/>
</dbReference>
<evidence type="ECO:0000256" key="3">
    <source>
        <dbReference type="ARBA" id="ARBA00023125"/>
    </source>
</evidence>
<evidence type="ECO:0000256" key="1">
    <source>
        <dbReference type="ARBA" id="ARBA00009437"/>
    </source>
</evidence>
<name>A0A9X3YNE8_9GAMM</name>
<dbReference type="PANTHER" id="PTHR30579">
    <property type="entry name" value="TRANSCRIPTIONAL REGULATOR"/>
    <property type="match status" value="1"/>
</dbReference>
<dbReference type="PROSITE" id="PS50931">
    <property type="entry name" value="HTH_LYSR"/>
    <property type="match status" value="1"/>
</dbReference>
<dbReference type="AlphaFoldDB" id="A0A9X3YNE8"/>
<protein>
    <submittedName>
        <fullName evidence="6">LysR substrate-binding domain-containing protein</fullName>
    </submittedName>
</protein>
<dbReference type="EMBL" id="JAOVZO020000018">
    <property type="protein sequence ID" value="MDC8014525.1"/>
    <property type="molecule type" value="Genomic_DNA"/>
</dbReference>
<proteinExistence type="inferred from homology"/>
<keyword evidence="7" id="KW-1185">Reference proteome</keyword>
<dbReference type="Proteomes" id="UP001139971">
    <property type="component" value="Unassembled WGS sequence"/>
</dbReference>
<evidence type="ECO:0000313" key="6">
    <source>
        <dbReference type="EMBL" id="MDC8014525.1"/>
    </source>
</evidence>
<dbReference type="Pfam" id="PF00126">
    <property type="entry name" value="HTH_1"/>
    <property type="match status" value="1"/>
</dbReference>
<keyword evidence="2" id="KW-0805">Transcription regulation</keyword>
<evidence type="ECO:0000259" key="5">
    <source>
        <dbReference type="PROSITE" id="PS50931"/>
    </source>
</evidence>